<evidence type="ECO:0000256" key="1">
    <source>
        <dbReference type="SAM" id="MobiDB-lite"/>
    </source>
</evidence>
<organism evidence="3 4">
    <name type="scientific">Pseudomonas umsongensis</name>
    <dbReference type="NCBI Taxonomy" id="198618"/>
    <lineage>
        <taxon>Bacteria</taxon>
        <taxon>Pseudomonadati</taxon>
        <taxon>Pseudomonadota</taxon>
        <taxon>Gammaproteobacteria</taxon>
        <taxon>Pseudomonadales</taxon>
        <taxon>Pseudomonadaceae</taxon>
        <taxon>Pseudomonas</taxon>
    </lineage>
</organism>
<dbReference type="SUPFAM" id="SSF47413">
    <property type="entry name" value="lambda repressor-like DNA-binding domains"/>
    <property type="match status" value="1"/>
</dbReference>
<evidence type="ECO:0000313" key="3">
    <source>
        <dbReference type="EMBL" id="OXR34510.1"/>
    </source>
</evidence>
<dbReference type="Proteomes" id="UP000215455">
    <property type="component" value="Unassembled WGS sequence"/>
</dbReference>
<sequence>MRLYIQSDQMLAATVGAHLQKLRLKKNISVETVAENAAISRQTLHLMLNQGKGTLINLIAVLRALGELERLSSLLEEVRPSPLQIMRMEGKKRRRASGSRVTSDEAKAEVVNSRKHKDLDW</sequence>
<name>A0ABX4DYS1_9PSED</name>
<proteinExistence type="predicted"/>
<dbReference type="PROSITE" id="PS50943">
    <property type="entry name" value="HTH_CROC1"/>
    <property type="match status" value="1"/>
</dbReference>
<comment type="caution">
    <text evidence="3">The sequence shown here is derived from an EMBL/GenBank/DDBJ whole genome shotgun (WGS) entry which is preliminary data.</text>
</comment>
<keyword evidence="4" id="KW-1185">Reference proteome</keyword>
<dbReference type="RefSeq" id="WP_020798285.1">
    <property type="nucleotide sequence ID" value="NZ_LT629767.1"/>
</dbReference>
<dbReference type="InterPro" id="IPR010982">
    <property type="entry name" value="Lambda_DNA-bd_dom_sf"/>
</dbReference>
<accession>A0ABX4DYS1</accession>
<reference evidence="3 4" key="1">
    <citation type="submission" date="2017-06" db="EMBL/GenBank/DDBJ databases">
        <authorList>
            <person name="Furmanczyk E.M."/>
        </authorList>
    </citation>
    <scope>NUCLEOTIDE SEQUENCE [LARGE SCALE GENOMIC DNA]</scope>
    <source>
        <strain evidence="3 4">DSM 16611</strain>
    </source>
</reference>
<dbReference type="Gene3D" id="1.10.260.40">
    <property type="entry name" value="lambda repressor-like DNA-binding domains"/>
    <property type="match status" value="1"/>
</dbReference>
<protein>
    <submittedName>
        <fullName evidence="3">Transcriptional regulator</fullName>
    </submittedName>
</protein>
<feature type="region of interest" description="Disordered" evidence="1">
    <location>
        <begin position="88"/>
        <end position="121"/>
    </location>
</feature>
<dbReference type="InterPro" id="IPR001387">
    <property type="entry name" value="Cro/C1-type_HTH"/>
</dbReference>
<evidence type="ECO:0000313" key="4">
    <source>
        <dbReference type="Proteomes" id="UP000215455"/>
    </source>
</evidence>
<evidence type="ECO:0000259" key="2">
    <source>
        <dbReference type="PROSITE" id="PS50943"/>
    </source>
</evidence>
<feature type="domain" description="HTH cro/C1-type" evidence="2">
    <location>
        <begin position="19"/>
        <end position="71"/>
    </location>
</feature>
<gene>
    <name evidence="3" type="ORF">PSUM_00985</name>
</gene>
<dbReference type="EMBL" id="NIWU01000001">
    <property type="protein sequence ID" value="OXR34510.1"/>
    <property type="molecule type" value="Genomic_DNA"/>
</dbReference>